<dbReference type="PIRSF" id="PIRSF000337">
    <property type="entry name" value="NTA_MOA"/>
    <property type="match status" value="1"/>
</dbReference>
<evidence type="ECO:0000256" key="4">
    <source>
        <dbReference type="ARBA" id="ARBA00023033"/>
    </source>
</evidence>
<organism evidence="8 9">
    <name type="scientific">Agrobacterium leguminum</name>
    <dbReference type="NCBI Taxonomy" id="2792015"/>
    <lineage>
        <taxon>Bacteria</taxon>
        <taxon>Pseudomonadati</taxon>
        <taxon>Pseudomonadota</taxon>
        <taxon>Alphaproteobacteria</taxon>
        <taxon>Hyphomicrobiales</taxon>
        <taxon>Rhizobiaceae</taxon>
        <taxon>Rhizobium/Agrobacterium group</taxon>
        <taxon>Agrobacterium</taxon>
    </lineage>
</organism>
<comment type="similarity">
    <text evidence="5">Belongs to the NtaA/SnaA/DszA monooxygenase family.</text>
</comment>
<feature type="binding site" evidence="6">
    <location>
        <position position="229"/>
    </location>
    <ligand>
        <name>FMN</name>
        <dbReference type="ChEBI" id="CHEBI:58210"/>
    </ligand>
</feature>
<dbReference type="Pfam" id="PF00296">
    <property type="entry name" value="Bac_luciferase"/>
    <property type="match status" value="1"/>
</dbReference>
<comment type="caution">
    <text evidence="8">The sequence shown here is derived from an EMBL/GenBank/DDBJ whole genome shotgun (WGS) entry which is preliminary data.</text>
</comment>
<name>A0A9X3QWE2_9HYPH</name>
<dbReference type="AlphaFoldDB" id="A0A9X3QWE2"/>
<proteinExistence type="inferred from homology"/>
<sequence length="456" mass="50631">MTREIHLNAFDMFCPGHIQQGMWTHPRDQSHCVNDLQYWTNYARKLEQGLFDGIFFADVVGVYDVYGSSPDAAVRGGVQIPANDPTIVIPAMAAVTKNLGFGVTCNLTYEQPFLFARRMSTLDHMTGGRIGWNIVTGYLDSAARAIGLQGQVAHDDRYDLADEYMSLVYKLWEGSWDDDAVIVDRQRAIFADPTKVRVIHHEGPQYKVDAMHLCSPSPQRTPVLYQAGSSPRGREFAATHAECVFVNGQKKEDVKTITSDIKARAVTKGRSADDVKLFLGATVITGRTNAEAQEKFEEYRKYVSSEAALVHAAASLGIDFAKYDIDEPIETGKSQAIVSNVEIMNKAAGPKWTRRKLLEQMVLGSRQQPWVGSGEEISNMLIGWSEETGIAGFNLSRTVTPDSMEDVITHVIPLLQERGVYKTSYANGTYREKLFGHARLPATHSAAQYRSNVVAK</sequence>
<dbReference type="RefSeq" id="WP_269832305.1">
    <property type="nucleotide sequence ID" value="NZ_JAPZLT010000012.1"/>
</dbReference>
<dbReference type="GO" id="GO:0016705">
    <property type="term" value="F:oxidoreductase activity, acting on paired donors, with incorporation or reduction of molecular oxygen"/>
    <property type="evidence" value="ECO:0007669"/>
    <property type="project" value="InterPro"/>
</dbReference>
<evidence type="ECO:0000256" key="2">
    <source>
        <dbReference type="ARBA" id="ARBA00022643"/>
    </source>
</evidence>
<keyword evidence="4" id="KW-0503">Monooxygenase</keyword>
<evidence type="ECO:0000256" key="3">
    <source>
        <dbReference type="ARBA" id="ARBA00023002"/>
    </source>
</evidence>
<dbReference type="GO" id="GO:0004497">
    <property type="term" value="F:monooxygenase activity"/>
    <property type="evidence" value="ECO:0007669"/>
    <property type="project" value="UniProtKB-KW"/>
</dbReference>
<keyword evidence="1 6" id="KW-0285">Flavoprotein</keyword>
<accession>A0A9X3QWE2</accession>
<evidence type="ECO:0000313" key="9">
    <source>
        <dbReference type="Proteomes" id="UP001151309"/>
    </source>
</evidence>
<dbReference type="EMBL" id="JAPZLT010000012">
    <property type="protein sequence ID" value="MCZ7911530.1"/>
    <property type="molecule type" value="Genomic_DNA"/>
</dbReference>
<evidence type="ECO:0000313" key="8">
    <source>
        <dbReference type="EMBL" id="MCZ7911530.1"/>
    </source>
</evidence>
<dbReference type="PANTHER" id="PTHR30011">
    <property type="entry name" value="ALKANESULFONATE MONOOXYGENASE-RELATED"/>
    <property type="match status" value="1"/>
</dbReference>
<dbReference type="InterPro" id="IPR036661">
    <property type="entry name" value="Luciferase-like_sf"/>
</dbReference>
<protein>
    <submittedName>
        <fullName evidence="8">LLM class flavin-dependent oxidoreductase</fullName>
    </submittedName>
</protein>
<evidence type="ECO:0000256" key="5">
    <source>
        <dbReference type="ARBA" id="ARBA00033748"/>
    </source>
</evidence>
<dbReference type="NCBIfam" id="TIGR03860">
    <property type="entry name" value="FMN_nitrolo"/>
    <property type="match status" value="1"/>
</dbReference>
<feature type="domain" description="Luciferase-like" evidence="7">
    <location>
        <begin position="10"/>
        <end position="325"/>
    </location>
</feature>
<dbReference type="InterPro" id="IPR051260">
    <property type="entry name" value="Diverse_substr_monoxygenases"/>
</dbReference>
<dbReference type="SUPFAM" id="SSF51679">
    <property type="entry name" value="Bacterial luciferase-like"/>
    <property type="match status" value="1"/>
</dbReference>
<keyword evidence="9" id="KW-1185">Reference proteome</keyword>
<keyword evidence="2 6" id="KW-0288">FMN</keyword>
<keyword evidence="3" id="KW-0560">Oxidoreductase</keyword>
<evidence type="ECO:0000256" key="1">
    <source>
        <dbReference type="ARBA" id="ARBA00022630"/>
    </source>
</evidence>
<feature type="binding site" evidence="6">
    <location>
        <position position="230"/>
    </location>
    <ligand>
        <name>FMN</name>
        <dbReference type="ChEBI" id="CHEBI:58210"/>
    </ligand>
</feature>
<evidence type="ECO:0000259" key="7">
    <source>
        <dbReference type="Pfam" id="PF00296"/>
    </source>
</evidence>
<dbReference type="PANTHER" id="PTHR30011:SF16">
    <property type="entry name" value="C2H2 FINGER DOMAIN TRANSCRIPTION FACTOR (EUROFUNG)-RELATED"/>
    <property type="match status" value="1"/>
</dbReference>
<dbReference type="Gene3D" id="3.20.20.30">
    <property type="entry name" value="Luciferase-like domain"/>
    <property type="match status" value="1"/>
</dbReference>
<gene>
    <name evidence="8" type="ORF">O9X94_19580</name>
</gene>
<dbReference type="InterPro" id="IPR011251">
    <property type="entry name" value="Luciferase-like_dom"/>
</dbReference>
<dbReference type="InterPro" id="IPR016215">
    <property type="entry name" value="NTA_MOA"/>
</dbReference>
<feature type="binding site" evidence="6">
    <location>
        <position position="158"/>
    </location>
    <ligand>
        <name>FMN</name>
        <dbReference type="ChEBI" id="CHEBI:58210"/>
    </ligand>
</feature>
<feature type="binding site" evidence="6">
    <location>
        <position position="154"/>
    </location>
    <ligand>
        <name>FMN</name>
        <dbReference type="ChEBI" id="CHEBI:58210"/>
    </ligand>
</feature>
<feature type="binding site" evidence="6">
    <location>
        <position position="58"/>
    </location>
    <ligand>
        <name>FMN</name>
        <dbReference type="ChEBI" id="CHEBI:58210"/>
    </ligand>
</feature>
<dbReference type="Proteomes" id="UP001151309">
    <property type="component" value="Unassembled WGS sequence"/>
</dbReference>
<evidence type="ECO:0000256" key="6">
    <source>
        <dbReference type="PIRSR" id="PIRSR000337-1"/>
    </source>
</evidence>
<reference evidence="8" key="1">
    <citation type="submission" date="2022-12" db="EMBL/GenBank/DDBJ databases">
        <title>Draft genome sequences of 22 rhizogenic Agrobacterium biovar 1 strains, the causative agent of hairy root disease.</title>
        <authorList>
            <person name="Kim N."/>
            <person name="Vargas P."/>
            <person name="Rediers H."/>
        </authorList>
    </citation>
    <scope>NUCLEOTIDE SEQUENCE</scope>
    <source>
        <strain evidence="8">ST07.17.026</strain>
    </source>
</reference>
<feature type="binding site" evidence="6">
    <location>
        <position position="104"/>
    </location>
    <ligand>
        <name>FMN</name>
        <dbReference type="ChEBI" id="CHEBI:58210"/>
    </ligand>
</feature>